<gene>
    <name evidence="2" type="ORF">GOQ30_03950</name>
</gene>
<sequence length="674" mass="78072">MTTSTILLLILSVFIATGLSYYQYYYKAKNKLKVNLFLAFMRFLIWFGVFLLLLNPIFSSKSYEVVKTPLPIVIDNSESIKNLSSVINNDTYNTFIQNQKLNEKFEVQVYTFDKDFTANGTIDYSGKQSLIDNVAKNLKQLYRNTNYPVVLFTDGNQTQGNDYVFSFQDNSKVYPIVLGDTTTVFDLKIDQINANKYTFLKNKFPVEVFLQYNGNETVNSILTIKNQDQVVFKKNVSFSQQNKAQSISLLLDATKIGIQKYTASISSLKDEKNKTNNYKNFIIEVIDQRTEIALLSDIIHPDLSALKRSIEANEQRKVSILKSNEIKDLQQYNVLIFYQPNASFKSIFEANKKAKINTFTITGLHTDFTFLGQYQDDFSFKMASQKEDYFASYISGFNLFAQENIGFENFSSLENKFGTITSKGNTATLLEATIRNIPSGNPLLTFVEKGKQRNGYLFGENIWKWRLETHLKKNSFDDFDFFTDKWVQYLTSNAAKKNLEVDYKSYYNEGETFQITAQYFDKNYELDENAQLSILLTNKDTNEKKSYNFLKSNIDYKVEFDNLKKGNYNFIVTEKDSKKTFSGNFEILEFDIEKQFVNPDRLRLEQLASHSSGKLFYPNQSEDLIQSLLKDTNYLPVQKEVLKKTPLIDWKLLLLLICGLLATEWFVRKYNGLL</sequence>
<keyword evidence="1" id="KW-0812">Transmembrane</keyword>
<keyword evidence="1" id="KW-0472">Membrane</keyword>
<evidence type="ECO:0000313" key="2">
    <source>
        <dbReference type="EMBL" id="MVO08318.1"/>
    </source>
</evidence>
<dbReference type="AlphaFoldDB" id="A0A6I4IFE5"/>
<feature type="transmembrane region" description="Helical" evidence="1">
    <location>
        <begin position="6"/>
        <end position="24"/>
    </location>
</feature>
<dbReference type="Proteomes" id="UP000431264">
    <property type="component" value="Unassembled WGS sequence"/>
</dbReference>
<protein>
    <recommendedName>
        <fullName evidence="4">VWA domain-containing protein</fullName>
    </recommendedName>
</protein>
<dbReference type="PANTHER" id="PTHR37947">
    <property type="entry name" value="BLL2462 PROTEIN"/>
    <property type="match status" value="1"/>
</dbReference>
<keyword evidence="3" id="KW-1185">Reference proteome</keyword>
<evidence type="ECO:0008006" key="4">
    <source>
        <dbReference type="Google" id="ProtNLM"/>
    </source>
</evidence>
<dbReference type="RefSeq" id="WP_140996710.1">
    <property type="nucleotide sequence ID" value="NZ_VDCZ01000002.1"/>
</dbReference>
<evidence type="ECO:0000313" key="3">
    <source>
        <dbReference type="Proteomes" id="UP000431264"/>
    </source>
</evidence>
<organism evidence="2 3">
    <name type="scientific">Flavobacterium profundi</name>
    <dbReference type="NCBI Taxonomy" id="1774945"/>
    <lineage>
        <taxon>Bacteria</taxon>
        <taxon>Pseudomonadati</taxon>
        <taxon>Bacteroidota</taxon>
        <taxon>Flavobacteriia</taxon>
        <taxon>Flavobacteriales</taxon>
        <taxon>Flavobacteriaceae</taxon>
        <taxon>Flavobacterium</taxon>
    </lineage>
</organism>
<evidence type="ECO:0000256" key="1">
    <source>
        <dbReference type="SAM" id="Phobius"/>
    </source>
</evidence>
<keyword evidence="1" id="KW-1133">Transmembrane helix</keyword>
<proteinExistence type="predicted"/>
<dbReference type="PANTHER" id="PTHR37947:SF1">
    <property type="entry name" value="BLL2462 PROTEIN"/>
    <property type="match status" value="1"/>
</dbReference>
<dbReference type="EMBL" id="WQLW01000002">
    <property type="protein sequence ID" value="MVO08318.1"/>
    <property type="molecule type" value="Genomic_DNA"/>
</dbReference>
<feature type="transmembrane region" description="Helical" evidence="1">
    <location>
        <begin position="36"/>
        <end position="58"/>
    </location>
</feature>
<reference evidence="3" key="1">
    <citation type="submission" date="2019-05" db="EMBL/GenBank/DDBJ databases">
        <title>Flavobacterium profundi sp. nov., isolated from a deep-sea seamount.</title>
        <authorList>
            <person name="Zhang D.-C."/>
        </authorList>
    </citation>
    <scope>NUCLEOTIDE SEQUENCE [LARGE SCALE GENOMIC DNA]</scope>
    <source>
        <strain evidence="3">TP390</strain>
    </source>
</reference>
<dbReference type="OrthoDB" id="9763076at2"/>
<name>A0A6I4IFE5_9FLAO</name>
<accession>A0A6I4IFE5</accession>
<comment type="caution">
    <text evidence="2">The sequence shown here is derived from an EMBL/GenBank/DDBJ whole genome shotgun (WGS) entry which is preliminary data.</text>
</comment>